<dbReference type="SUPFAM" id="SSF53850">
    <property type="entry name" value="Periplasmic binding protein-like II"/>
    <property type="match status" value="1"/>
</dbReference>
<dbReference type="GO" id="GO:0003700">
    <property type="term" value="F:DNA-binding transcription factor activity"/>
    <property type="evidence" value="ECO:0007669"/>
    <property type="project" value="InterPro"/>
</dbReference>
<comment type="similarity">
    <text evidence="1">Belongs to the LysR transcriptional regulatory family.</text>
</comment>
<dbReference type="PANTHER" id="PTHR30419:SF2">
    <property type="entry name" value="LYSR FAMILY TRANSCRIPTIONAL REGULATOR"/>
    <property type="match status" value="1"/>
</dbReference>
<dbReference type="PANTHER" id="PTHR30419">
    <property type="entry name" value="HTH-TYPE TRANSCRIPTIONAL REGULATOR YBHD"/>
    <property type="match status" value="1"/>
</dbReference>
<dbReference type="EMBL" id="NJIH01000012">
    <property type="protein sequence ID" value="OWT55625.1"/>
    <property type="molecule type" value="Genomic_DNA"/>
</dbReference>
<protein>
    <submittedName>
        <fullName evidence="6">LysR family transcriptional regulator</fullName>
    </submittedName>
</protein>
<reference evidence="7" key="1">
    <citation type="submission" date="2017-06" db="EMBL/GenBank/DDBJ databases">
        <title>Herbaspirillum phytohormonus sp. nov., isolated from the root nodule of Robinia pseudoacacia in lead-zinc mine.</title>
        <authorList>
            <person name="Fan M."/>
            <person name="Lin Y."/>
        </authorList>
    </citation>
    <scope>NUCLEOTIDE SEQUENCE [LARGE SCALE GENOMIC DNA]</scope>
    <source>
        <strain evidence="7">SC-089</strain>
    </source>
</reference>
<dbReference type="OrthoDB" id="9785974at2"/>
<evidence type="ECO:0000256" key="2">
    <source>
        <dbReference type="ARBA" id="ARBA00023015"/>
    </source>
</evidence>
<sequence length="307" mass="33852">MWKVDPMSLHLFVVVCEQGSIAQAAQREAMSAAAISKRIADIEKDIGTPLLSRSQRGVVPTAAGEVLLRNARSLTSQINKLQCELSEYASGIQGHVRLLANVSAISEFVPEDLTAFFKKYERIRVDLEERVSPEIAQGVADGAADLGICRDFVPTEGLQVIPYRTDHFAVVVHDAHPLAGRTSLRFDETLHYDQIGLSPNASVNVLMTRIAAEQGVELRYRTHITTFDAACRFVQAGLAVAVLPIEVACRYTAAYGLKAIPLEDAWATRRFIICCRRSDSLSIPARRLLDHLIERMPASPAARPRSY</sequence>
<keyword evidence="2" id="KW-0805">Transcription regulation</keyword>
<proteinExistence type="inferred from homology"/>
<dbReference type="InterPro" id="IPR036388">
    <property type="entry name" value="WH-like_DNA-bd_sf"/>
</dbReference>
<gene>
    <name evidence="6" type="ORF">CEY11_20055</name>
</gene>
<dbReference type="SUPFAM" id="SSF46785">
    <property type="entry name" value="Winged helix' DNA-binding domain"/>
    <property type="match status" value="1"/>
</dbReference>
<dbReference type="GO" id="GO:0005829">
    <property type="term" value="C:cytosol"/>
    <property type="evidence" value="ECO:0007669"/>
    <property type="project" value="TreeGrafter"/>
</dbReference>
<evidence type="ECO:0000256" key="4">
    <source>
        <dbReference type="ARBA" id="ARBA00023163"/>
    </source>
</evidence>
<dbReference type="InterPro" id="IPR036390">
    <property type="entry name" value="WH_DNA-bd_sf"/>
</dbReference>
<dbReference type="GO" id="GO:0003677">
    <property type="term" value="F:DNA binding"/>
    <property type="evidence" value="ECO:0007669"/>
    <property type="project" value="UniProtKB-KW"/>
</dbReference>
<dbReference type="InterPro" id="IPR050950">
    <property type="entry name" value="HTH-type_LysR_regulators"/>
</dbReference>
<dbReference type="PROSITE" id="PS50931">
    <property type="entry name" value="HTH_LYSR"/>
    <property type="match status" value="1"/>
</dbReference>
<dbReference type="RefSeq" id="WP_088605198.1">
    <property type="nucleotide sequence ID" value="NZ_NJIH01000012.1"/>
</dbReference>
<dbReference type="InterPro" id="IPR000847">
    <property type="entry name" value="LysR_HTH_N"/>
</dbReference>
<evidence type="ECO:0000313" key="6">
    <source>
        <dbReference type="EMBL" id="OWT55625.1"/>
    </source>
</evidence>
<keyword evidence="7" id="KW-1185">Reference proteome</keyword>
<keyword evidence="3" id="KW-0238">DNA-binding</keyword>
<dbReference type="InterPro" id="IPR005119">
    <property type="entry name" value="LysR_subst-bd"/>
</dbReference>
<evidence type="ECO:0000313" key="7">
    <source>
        <dbReference type="Proteomes" id="UP000214603"/>
    </source>
</evidence>
<evidence type="ECO:0000256" key="1">
    <source>
        <dbReference type="ARBA" id="ARBA00009437"/>
    </source>
</evidence>
<dbReference type="Gene3D" id="3.40.190.290">
    <property type="match status" value="1"/>
</dbReference>
<organism evidence="6 7">
    <name type="scientific">Candidimonas nitroreducens</name>
    <dbReference type="NCBI Taxonomy" id="683354"/>
    <lineage>
        <taxon>Bacteria</taxon>
        <taxon>Pseudomonadati</taxon>
        <taxon>Pseudomonadota</taxon>
        <taxon>Betaproteobacteria</taxon>
        <taxon>Burkholderiales</taxon>
        <taxon>Alcaligenaceae</taxon>
        <taxon>Candidimonas</taxon>
    </lineage>
</organism>
<dbReference type="Proteomes" id="UP000214603">
    <property type="component" value="Unassembled WGS sequence"/>
</dbReference>
<comment type="caution">
    <text evidence="6">The sequence shown here is derived from an EMBL/GenBank/DDBJ whole genome shotgun (WGS) entry which is preliminary data.</text>
</comment>
<accession>A0A225M2Q2</accession>
<evidence type="ECO:0000256" key="3">
    <source>
        <dbReference type="ARBA" id="ARBA00023125"/>
    </source>
</evidence>
<evidence type="ECO:0000259" key="5">
    <source>
        <dbReference type="PROSITE" id="PS50931"/>
    </source>
</evidence>
<keyword evidence="4" id="KW-0804">Transcription</keyword>
<dbReference type="Pfam" id="PF00126">
    <property type="entry name" value="HTH_1"/>
    <property type="match status" value="1"/>
</dbReference>
<name>A0A225M2Q2_9BURK</name>
<dbReference type="AlphaFoldDB" id="A0A225M2Q2"/>
<dbReference type="CDD" id="cd08421">
    <property type="entry name" value="PBP2_LTTR_like_1"/>
    <property type="match status" value="1"/>
</dbReference>
<dbReference type="Gene3D" id="1.10.10.10">
    <property type="entry name" value="Winged helix-like DNA-binding domain superfamily/Winged helix DNA-binding domain"/>
    <property type="match status" value="1"/>
</dbReference>
<dbReference type="Pfam" id="PF03466">
    <property type="entry name" value="LysR_substrate"/>
    <property type="match status" value="1"/>
</dbReference>
<feature type="domain" description="HTH lysR-type" evidence="5">
    <location>
        <begin position="4"/>
        <end position="61"/>
    </location>
</feature>